<dbReference type="EMBL" id="UINC01000055">
    <property type="protein sequence ID" value="SUZ48157.1"/>
    <property type="molecule type" value="Genomic_DNA"/>
</dbReference>
<evidence type="ECO:0000256" key="7">
    <source>
        <dbReference type="SAM" id="MobiDB-lite"/>
    </source>
</evidence>
<feature type="transmembrane region" description="Helical" evidence="8">
    <location>
        <begin position="199"/>
        <end position="225"/>
    </location>
</feature>
<evidence type="ECO:0000256" key="6">
    <source>
        <dbReference type="ARBA" id="ARBA00023136"/>
    </source>
</evidence>
<sequence>MLPGRSEGVGRLKVGCEHSPGRIADRDRSQKAKEPPVSPATLAMLAALPILLGGVLLVGFRIPAKWAMPIVYVTAVVIALGVWNMPVVDVAASTIQGLFTTFDLLLIIFGAILLLNTLERSGGVTAIRRSFHDISDDRRVQVVIIAWLFGSFIEGAAGFGTPAAVAAPLMVAMGFPAAGAVMLGMMIQSTAVTFGAMGTPILVGVNGGVVGPEFTAAIAAAGVTLPEYVRAVAVRAAGLHAITGTIMPVLMVVMMTRFFGARKSWTEGVSIVPFALFGGLAFTVPYFLTAWLIGPEFPSLLGGLIGLAVVSTAARRGFLLPKDTWDFPSSNQWPSEWVSDLEVGPKDEGEHPEMSAGKAWIPYLLLAILLVLSRLREFPWFDVHPELWFGDMLRSFTIEWAEIFGTTVTASTQPFYLPGTLLIAVVGITALLHRMSAAAVGKAFVDSTRVLVGAGIVLVFTVPMVRVYINSGVNSSGLESMPLEMAGWVADTVGGVWPLFAGVTGALGAFIAGSNTVSNLMFSAFQHGVAARLAMSSAMIVALQAVGAAAGNMIAIHNVVAASATVGLLGREGATLRKTILPTIYYLTVIGVLGLIAVYVLRITGPLG</sequence>
<dbReference type="GO" id="GO:0015295">
    <property type="term" value="F:solute:proton symporter activity"/>
    <property type="evidence" value="ECO:0007669"/>
    <property type="project" value="TreeGrafter"/>
</dbReference>
<accession>A0A381N0T5</accession>
<protein>
    <recommendedName>
        <fullName evidence="10">L-lactate permease</fullName>
    </recommendedName>
</protein>
<feature type="transmembrane region" description="Helical" evidence="8">
    <location>
        <begin position="415"/>
        <end position="436"/>
    </location>
</feature>
<keyword evidence="6 8" id="KW-0472">Membrane</keyword>
<gene>
    <name evidence="9" type="ORF">METZ01_LOCUS1011</name>
</gene>
<evidence type="ECO:0000256" key="3">
    <source>
        <dbReference type="ARBA" id="ARBA00022475"/>
    </source>
</evidence>
<keyword evidence="2" id="KW-0813">Transport</keyword>
<dbReference type="InterPro" id="IPR003804">
    <property type="entry name" value="Lactate_perm"/>
</dbReference>
<feature type="transmembrane region" description="Helical" evidence="8">
    <location>
        <begin position="271"/>
        <end position="293"/>
    </location>
</feature>
<feature type="region of interest" description="Disordered" evidence="7">
    <location>
        <begin position="1"/>
        <end position="34"/>
    </location>
</feature>
<name>A0A381N0T5_9ZZZZ</name>
<evidence type="ECO:0000256" key="8">
    <source>
        <dbReference type="SAM" id="Phobius"/>
    </source>
</evidence>
<evidence type="ECO:0000313" key="9">
    <source>
        <dbReference type="EMBL" id="SUZ48157.1"/>
    </source>
</evidence>
<feature type="transmembrane region" description="Helical" evidence="8">
    <location>
        <begin position="448"/>
        <end position="469"/>
    </location>
</feature>
<feature type="transmembrane region" description="Helical" evidence="8">
    <location>
        <begin position="489"/>
        <end position="512"/>
    </location>
</feature>
<feature type="transmembrane region" description="Helical" evidence="8">
    <location>
        <begin position="40"/>
        <end position="59"/>
    </location>
</feature>
<feature type="compositionally biased region" description="Basic and acidic residues" evidence="7">
    <location>
        <begin position="8"/>
        <end position="34"/>
    </location>
</feature>
<feature type="transmembrane region" description="Helical" evidence="8">
    <location>
        <begin position="66"/>
        <end position="85"/>
    </location>
</feature>
<evidence type="ECO:0000256" key="1">
    <source>
        <dbReference type="ARBA" id="ARBA00004651"/>
    </source>
</evidence>
<dbReference type="PANTHER" id="PTHR30003">
    <property type="entry name" value="L-LACTATE PERMEASE"/>
    <property type="match status" value="1"/>
</dbReference>
<feature type="transmembrane region" description="Helical" evidence="8">
    <location>
        <begin position="139"/>
        <end position="159"/>
    </location>
</feature>
<proteinExistence type="predicted"/>
<dbReference type="GO" id="GO:0005886">
    <property type="term" value="C:plasma membrane"/>
    <property type="evidence" value="ECO:0007669"/>
    <property type="project" value="UniProtKB-SubCell"/>
</dbReference>
<feature type="transmembrane region" description="Helical" evidence="8">
    <location>
        <begin position="237"/>
        <end position="259"/>
    </location>
</feature>
<dbReference type="Pfam" id="PF02652">
    <property type="entry name" value="Lactate_perm"/>
    <property type="match status" value="1"/>
</dbReference>
<dbReference type="GO" id="GO:0015129">
    <property type="term" value="F:lactate transmembrane transporter activity"/>
    <property type="evidence" value="ECO:0007669"/>
    <property type="project" value="InterPro"/>
</dbReference>
<dbReference type="AlphaFoldDB" id="A0A381N0T5"/>
<feature type="transmembrane region" description="Helical" evidence="8">
    <location>
        <begin position="165"/>
        <end position="187"/>
    </location>
</feature>
<evidence type="ECO:0000256" key="2">
    <source>
        <dbReference type="ARBA" id="ARBA00022448"/>
    </source>
</evidence>
<feature type="transmembrane region" description="Helical" evidence="8">
    <location>
        <begin position="533"/>
        <end position="560"/>
    </location>
</feature>
<dbReference type="PANTHER" id="PTHR30003:SF0">
    <property type="entry name" value="GLYCOLATE PERMEASE GLCA-RELATED"/>
    <property type="match status" value="1"/>
</dbReference>
<reference evidence="9" key="1">
    <citation type="submission" date="2018-05" db="EMBL/GenBank/DDBJ databases">
        <authorList>
            <person name="Lanie J.A."/>
            <person name="Ng W.-L."/>
            <person name="Kazmierczak K.M."/>
            <person name="Andrzejewski T.M."/>
            <person name="Davidsen T.M."/>
            <person name="Wayne K.J."/>
            <person name="Tettelin H."/>
            <person name="Glass J.I."/>
            <person name="Rusch D."/>
            <person name="Podicherti R."/>
            <person name="Tsui H.-C.T."/>
            <person name="Winkler M.E."/>
        </authorList>
    </citation>
    <scope>NUCLEOTIDE SEQUENCE</scope>
</reference>
<evidence type="ECO:0000256" key="5">
    <source>
        <dbReference type="ARBA" id="ARBA00022989"/>
    </source>
</evidence>
<evidence type="ECO:0008006" key="10">
    <source>
        <dbReference type="Google" id="ProtNLM"/>
    </source>
</evidence>
<keyword evidence="3" id="KW-1003">Cell membrane</keyword>
<keyword evidence="4 8" id="KW-0812">Transmembrane</keyword>
<feature type="transmembrane region" description="Helical" evidence="8">
    <location>
        <begin position="299"/>
        <end position="318"/>
    </location>
</feature>
<evidence type="ECO:0000256" key="4">
    <source>
        <dbReference type="ARBA" id="ARBA00022692"/>
    </source>
</evidence>
<feature type="transmembrane region" description="Helical" evidence="8">
    <location>
        <begin position="97"/>
        <end position="118"/>
    </location>
</feature>
<feature type="transmembrane region" description="Helical" evidence="8">
    <location>
        <begin position="359"/>
        <end position="375"/>
    </location>
</feature>
<feature type="transmembrane region" description="Helical" evidence="8">
    <location>
        <begin position="580"/>
        <end position="601"/>
    </location>
</feature>
<comment type="subcellular location">
    <subcellularLocation>
        <location evidence="1">Cell membrane</location>
        <topology evidence="1">Multi-pass membrane protein</topology>
    </subcellularLocation>
</comment>
<keyword evidence="5 8" id="KW-1133">Transmembrane helix</keyword>
<organism evidence="9">
    <name type="scientific">marine metagenome</name>
    <dbReference type="NCBI Taxonomy" id="408172"/>
    <lineage>
        <taxon>unclassified sequences</taxon>
        <taxon>metagenomes</taxon>
        <taxon>ecological metagenomes</taxon>
    </lineage>
</organism>